<evidence type="ECO:0000256" key="1">
    <source>
        <dbReference type="SAM" id="SignalP"/>
    </source>
</evidence>
<organism evidence="4 5">
    <name type="scientific">Paenibacillus alvei</name>
    <name type="common">Bacillus alvei</name>
    <dbReference type="NCBI Taxonomy" id="44250"/>
    <lineage>
        <taxon>Bacteria</taxon>
        <taxon>Bacillati</taxon>
        <taxon>Bacillota</taxon>
        <taxon>Bacilli</taxon>
        <taxon>Bacillales</taxon>
        <taxon>Paenibacillaceae</taxon>
        <taxon>Paenibacillus</taxon>
    </lineage>
</organism>
<keyword evidence="1" id="KW-0732">Signal</keyword>
<evidence type="ECO:0000313" key="5">
    <source>
        <dbReference type="Proteomes" id="UP001527181"/>
    </source>
</evidence>
<dbReference type="InterPro" id="IPR000073">
    <property type="entry name" value="AB_hydrolase_1"/>
</dbReference>
<proteinExistence type="predicted"/>
<sequence>MNKSAWKWMMAACLLLGSAVPTAFAEEMKHEAAVSEKKDGAIMVPLRQAANAIGAYVKWNQGTKETTVAFSDRVWIVRSGSVESTVNGQSWKLSAAPKLEQGMLLVPLDSMREALQIQAEWMNGEMQADKSDWKTLASQFVMQFAAAADHPEAAEQIQSHLTPALQHAGQVHPIGMFAKQVTTMLGKPTQMIQALQSENEVHRNVTISFKTDKGAILSVVLRYAKDGLVDDMYFNFTPQGQYQAPSYEDKNAYREESIVIGEGQFKLPGTLTLPVSGEGSYPVLVLVHGSGANDRDEWIGGTKMFRDLSVGLAKQGIATIRYEKRTREYPYQSSAIPRFTVKEESTDDALHAVAWAAQDKRLNKQQIFVLGHSQGGMLVPRILAQDTAKSIRGAVIAAGPSGPLEDLMLTQFEGQVARAKEAKLPEQSIAQLEAQVAAWKQSLQIIKNKEYTVDNYPANLPLGTPSWWFDFRDYYGGEIAKNQQVPMLLIQGDNDVQVGKEHLDGWKKALAARTNVAYKLYPKLNHVFVPYDKPSTGEEYMLPGNVPLEVINDLSKWIKSQS</sequence>
<evidence type="ECO:0000313" key="4">
    <source>
        <dbReference type="EMBL" id="MCY9761016.1"/>
    </source>
</evidence>
<dbReference type="InterPro" id="IPR029058">
    <property type="entry name" value="AB_hydrolase_fold"/>
</dbReference>
<feature type="chain" id="PRO_5046036002" evidence="1">
    <location>
        <begin position="26"/>
        <end position="562"/>
    </location>
</feature>
<dbReference type="SUPFAM" id="SSF53474">
    <property type="entry name" value="alpha/beta-Hydrolases"/>
    <property type="match status" value="1"/>
</dbReference>
<feature type="domain" description="AB hydrolase-1" evidence="2">
    <location>
        <begin position="282"/>
        <end position="527"/>
    </location>
</feature>
<name>A0ABT4GX62_PAEAL</name>
<accession>A0ABT4GX62</accession>
<dbReference type="PANTHER" id="PTHR43265">
    <property type="entry name" value="ESTERASE ESTD"/>
    <property type="match status" value="1"/>
</dbReference>
<evidence type="ECO:0000259" key="2">
    <source>
        <dbReference type="Pfam" id="PF00561"/>
    </source>
</evidence>
<dbReference type="InterPro" id="IPR053145">
    <property type="entry name" value="AB_hydrolase_Est10"/>
</dbReference>
<keyword evidence="5" id="KW-1185">Reference proteome</keyword>
<protein>
    <submittedName>
        <fullName evidence="4">Alpha/beta fold hydrolase</fullName>
    </submittedName>
</protein>
<evidence type="ECO:0000259" key="3">
    <source>
        <dbReference type="Pfam" id="PF07833"/>
    </source>
</evidence>
<keyword evidence="4" id="KW-0378">Hydrolase</keyword>
<dbReference type="Gene3D" id="3.40.50.1820">
    <property type="entry name" value="alpha/beta hydrolase"/>
    <property type="match status" value="1"/>
</dbReference>
<feature type="signal peptide" evidence="1">
    <location>
        <begin position="1"/>
        <end position="25"/>
    </location>
</feature>
<dbReference type="InterPro" id="IPR036582">
    <property type="entry name" value="Mao_N_sf"/>
</dbReference>
<dbReference type="RefSeq" id="WP_268599994.1">
    <property type="nucleotide sequence ID" value="NZ_JAMDNP010000018.1"/>
</dbReference>
<dbReference type="SUPFAM" id="SSF55383">
    <property type="entry name" value="Copper amine oxidase, domain N"/>
    <property type="match status" value="1"/>
</dbReference>
<dbReference type="GO" id="GO:0016787">
    <property type="term" value="F:hydrolase activity"/>
    <property type="evidence" value="ECO:0007669"/>
    <property type="project" value="UniProtKB-KW"/>
</dbReference>
<comment type="caution">
    <text evidence="4">The sequence shown here is derived from an EMBL/GenBank/DDBJ whole genome shotgun (WGS) entry which is preliminary data.</text>
</comment>
<gene>
    <name evidence="4" type="ORF">M5X12_10555</name>
</gene>
<reference evidence="4 5" key="1">
    <citation type="submission" date="2022-05" db="EMBL/GenBank/DDBJ databases">
        <title>Genome Sequencing of Bee-Associated Microbes.</title>
        <authorList>
            <person name="Dunlap C."/>
        </authorList>
    </citation>
    <scope>NUCLEOTIDE SEQUENCE [LARGE SCALE GENOMIC DNA]</scope>
    <source>
        <strain evidence="4 5">NRRL B-04010</strain>
    </source>
</reference>
<dbReference type="Pfam" id="PF07833">
    <property type="entry name" value="Cu_amine_oxidN1"/>
    <property type="match status" value="1"/>
</dbReference>
<dbReference type="InterPro" id="IPR012854">
    <property type="entry name" value="Cu_amine_oxidase-like_N"/>
</dbReference>
<dbReference type="Proteomes" id="UP001527181">
    <property type="component" value="Unassembled WGS sequence"/>
</dbReference>
<dbReference type="Pfam" id="PF00561">
    <property type="entry name" value="Abhydrolase_1"/>
    <property type="match status" value="1"/>
</dbReference>
<dbReference type="PANTHER" id="PTHR43265:SF1">
    <property type="entry name" value="ESTERASE ESTD"/>
    <property type="match status" value="1"/>
</dbReference>
<dbReference type="EMBL" id="JAMDNP010000018">
    <property type="protein sequence ID" value="MCY9761016.1"/>
    <property type="molecule type" value="Genomic_DNA"/>
</dbReference>
<dbReference type="Gene3D" id="3.30.457.10">
    <property type="entry name" value="Copper amine oxidase-like, N-terminal domain"/>
    <property type="match status" value="1"/>
</dbReference>
<feature type="domain" description="Copper amine oxidase-like N-terminal" evidence="3">
    <location>
        <begin position="38"/>
        <end position="125"/>
    </location>
</feature>